<feature type="transmembrane region" description="Helical" evidence="5">
    <location>
        <begin position="15"/>
        <end position="35"/>
    </location>
</feature>
<gene>
    <name evidence="6" type="primary">ycf33</name>
</gene>
<evidence type="ECO:0000313" key="6">
    <source>
        <dbReference type="EMBL" id="UEQ12024.1"/>
    </source>
</evidence>
<keyword evidence="6" id="KW-0150">Chloroplast</keyword>
<evidence type="ECO:0000256" key="1">
    <source>
        <dbReference type="ARBA" id="ARBA00004474"/>
    </source>
</evidence>
<keyword evidence="5" id="KW-0812">Transmembrane</keyword>
<evidence type="ECO:0000256" key="2">
    <source>
        <dbReference type="ARBA" id="ARBA00010985"/>
    </source>
</evidence>
<dbReference type="GO" id="GO:0009536">
    <property type="term" value="C:plastid"/>
    <property type="evidence" value="ECO:0007669"/>
    <property type="project" value="UniProtKB-SubCell"/>
</dbReference>
<evidence type="ECO:0000256" key="4">
    <source>
        <dbReference type="ARBA" id="ARBA00022640"/>
    </source>
</evidence>
<protein>
    <recommendedName>
        <fullName evidence="3">Uncharacterized protein ycf33</fullName>
    </recommendedName>
</protein>
<feature type="transmembrane region" description="Helical" evidence="5">
    <location>
        <begin position="47"/>
        <end position="66"/>
    </location>
</feature>
<name>A0A8K1YUH9_9FLOR</name>
<keyword evidence="5" id="KW-0472">Membrane</keyword>
<dbReference type="Pfam" id="PF05421">
    <property type="entry name" value="DUF751"/>
    <property type="match status" value="1"/>
</dbReference>
<evidence type="ECO:0000256" key="3">
    <source>
        <dbReference type="ARBA" id="ARBA00021584"/>
    </source>
</evidence>
<organism evidence="6">
    <name type="scientific">Kumanoa mahlacensis</name>
    <dbReference type="NCBI Taxonomy" id="1196387"/>
    <lineage>
        <taxon>Eukaryota</taxon>
        <taxon>Rhodophyta</taxon>
        <taxon>Florideophyceae</taxon>
        <taxon>Nemaliophycidae</taxon>
        <taxon>Batrachospermales</taxon>
        <taxon>Batrachospermaceae</taxon>
        <taxon>Kumanoa</taxon>
    </lineage>
</organism>
<geneLocation type="chloroplast" evidence="6"/>
<keyword evidence="4 6" id="KW-0934">Plastid</keyword>
<dbReference type="InterPro" id="IPR008470">
    <property type="entry name" value="Uncharacterised_Ycf33"/>
</dbReference>
<sequence length="70" mass="8470">MNDKNMSPWENFGKFLKFLVSVLLGFFLTTYYSIFKLSKNQKVKWRIYLLITTMIIFLYYTLKFMLGYTG</sequence>
<keyword evidence="5" id="KW-1133">Transmembrane helix</keyword>
<dbReference type="AlphaFoldDB" id="A0A8K1YUH9"/>
<reference evidence="6" key="1">
    <citation type="submission" date="2019-03" db="EMBL/GenBank/DDBJ databases">
        <title>Phycologia Chloroplast and mitochondrial genomes of Kumanoa mahlacensis.</title>
        <authorList>
            <person name="Fang K."/>
        </authorList>
    </citation>
    <scope>NUCLEOTIDE SEQUENCE</scope>
    <source>
        <strain evidence="6">SAS-FKP1701</strain>
    </source>
</reference>
<accession>A0A8K1YUH9</accession>
<proteinExistence type="inferred from homology"/>
<evidence type="ECO:0000256" key="5">
    <source>
        <dbReference type="SAM" id="Phobius"/>
    </source>
</evidence>
<comment type="subcellular location">
    <subcellularLocation>
        <location evidence="1">Plastid</location>
    </subcellularLocation>
</comment>
<dbReference type="EMBL" id="MK641509">
    <property type="protein sequence ID" value="UEQ12024.1"/>
    <property type="molecule type" value="Genomic_DNA"/>
</dbReference>
<comment type="similarity">
    <text evidence="2">Belongs to the ycf33 family.</text>
</comment>